<name>A0A9P6YUE2_9FUNG</name>
<dbReference type="CDD" id="cd14687">
    <property type="entry name" value="bZIP_ATF2"/>
    <property type="match status" value="1"/>
</dbReference>
<dbReference type="PROSITE" id="PS50217">
    <property type="entry name" value="BZIP"/>
    <property type="match status" value="1"/>
</dbReference>
<dbReference type="EMBL" id="JAANIU010002825">
    <property type="protein sequence ID" value="KAG1564144.1"/>
    <property type="molecule type" value="Genomic_DNA"/>
</dbReference>
<evidence type="ECO:0000259" key="8">
    <source>
        <dbReference type="PROSITE" id="PS50217"/>
    </source>
</evidence>
<dbReference type="SMART" id="SM00338">
    <property type="entry name" value="BRLZ"/>
    <property type="match status" value="1"/>
</dbReference>
<dbReference type="InterPro" id="IPR046347">
    <property type="entry name" value="bZIP_sf"/>
</dbReference>
<feature type="domain" description="BZIP" evidence="8">
    <location>
        <begin position="70"/>
        <end position="133"/>
    </location>
</feature>
<evidence type="ECO:0000256" key="6">
    <source>
        <dbReference type="SAM" id="Coils"/>
    </source>
</evidence>
<evidence type="ECO:0000256" key="1">
    <source>
        <dbReference type="ARBA" id="ARBA00004123"/>
    </source>
</evidence>
<keyword evidence="2" id="KW-0805">Transcription regulation</keyword>
<evidence type="ECO:0000313" key="9">
    <source>
        <dbReference type="EMBL" id="KAG1564144.1"/>
    </source>
</evidence>
<keyword evidence="5" id="KW-0539">Nucleus</keyword>
<dbReference type="Pfam" id="PF00170">
    <property type="entry name" value="bZIP_1"/>
    <property type="match status" value="1"/>
</dbReference>
<dbReference type="FunFam" id="1.20.5.170:FF:000053">
    <property type="entry name" value="BZIP transcription factor AtfA"/>
    <property type="match status" value="1"/>
</dbReference>
<dbReference type="OMA" id="HDSCHCE"/>
<dbReference type="GO" id="GO:0003700">
    <property type="term" value="F:DNA-binding transcription factor activity"/>
    <property type="evidence" value="ECO:0007669"/>
    <property type="project" value="InterPro"/>
</dbReference>
<reference evidence="9 10" key="1">
    <citation type="journal article" date="2020" name="Microb. Genom.">
        <title>Genetic diversity of clinical and environmental Mucorales isolates obtained from an investigation of mucormycosis cases among solid organ transplant recipients.</title>
        <authorList>
            <person name="Nguyen M.H."/>
            <person name="Kaul D."/>
            <person name="Muto C."/>
            <person name="Cheng S.J."/>
            <person name="Richter R.A."/>
            <person name="Bruno V.M."/>
            <person name="Liu G."/>
            <person name="Beyhan S."/>
            <person name="Sundermann A.J."/>
            <person name="Mounaud S."/>
            <person name="Pasculle A.W."/>
            <person name="Nierman W.C."/>
            <person name="Driscoll E."/>
            <person name="Cumbie R."/>
            <person name="Clancy C.J."/>
            <person name="Dupont C.L."/>
        </authorList>
    </citation>
    <scope>NUCLEOTIDE SEQUENCE [LARGE SCALE GENOMIC DNA]</scope>
    <source>
        <strain evidence="9 10">GL24</strain>
    </source>
</reference>
<dbReference type="InterPro" id="IPR051027">
    <property type="entry name" value="bZIP_transcription_factors"/>
</dbReference>
<dbReference type="Proteomes" id="UP000740926">
    <property type="component" value="Unassembled WGS sequence"/>
</dbReference>
<comment type="caution">
    <text evidence="9">The sequence shown here is derived from an EMBL/GenBank/DDBJ whole genome shotgun (WGS) entry which is preliminary data.</text>
</comment>
<feature type="coiled-coil region" evidence="6">
    <location>
        <begin position="95"/>
        <end position="129"/>
    </location>
</feature>
<evidence type="ECO:0000256" key="3">
    <source>
        <dbReference type="ARBA" id="ARBA00023125"/>
    </source>
</evidence>
<keyword evidence="4" id="KW-0804">Transcription</keyword>
<gene>
    <name evidence="9" type="ORF">G6F50_011308</name>
</gene>
<evidence type="ECO:0000256" key="7">
    <source>
        <dbReference type="SAM" id="MobiDB-lite"/>
    </source>
</evidence>
<dbReference type="InterPro" id="IPR002112">
    <property type="entry name" value="Leuzip_Jun"/>
</dbReference>
<keyword evidence="6" id="KW-0175">Coiled coil</keyword>
<evidence type="ECO:0000256" key="4">
    <source>
        <dbReference type="ARBA" id="ARBA00023163"/>
    </source>
</evidence>
<comment type="subcellular location">
    <subcellularLocation>
        <location evidence="1">Nucleus</location>
    </subcellularLocation>
</comment>
<dbReference type="PRINTS" id="PR00043">
    <property type="entry name" value="LEUZIPPRJUN"/>
</dbReference>
<dbReference type="Gene3D" id="1.20.5.170">
    <property type="match status" value="1"/>
</dbReference>
<evidence type="ECO:0000256" key="2">
    <source>
        <dbReference type="ARBA" id="ARBA00023015"/>
    </source>
</evidence>
<dbReference type="InterPro" id="IPR004827">
    <property type="entry name" value="bZIP"/>
</dbReference>
<dbReference type="SUPFAM" id="SSF57959">
    <property type="entry name" value="Leucine zipper domain"/>
    <property type="match status" value="1"/>
</dbReference>
<protein>
    <recommendedName>
        <fullName evidence="8">BZIP domain-containing protein</fullName>
    </recommendedName>
</protein>
<feature type="compositionally biased region" description="Basic residues" evidence="7">
    <location>
        <begin position="55"/>
        <end position="66"/>
    </location>
</feature>
<keyword evidence="10" id="KW-1185">Reference proteome</keyword>
<evidence type="ECO:0000256" key="5">
    <source>
        <dbReference type="ARBA" id="ARBA00023242"/>
    </source>
</evidence>
<dbReference type="PANTHER" id="PTHR19304">
    <property type="entry name" value="CYCLIC-AMP RESPONSE ELEMENT BINDING PROTEIN"/>
    <property type="match status" value="1"/>
</dbReference>
<organism evidence="9 10">
    <name type="scientific">Rhizopus delemar</name>
    <dbReference type="NCBI Taxonomy" id="936053"/>
    <lineage>
        <taxon>Eukaryota</taxon>
        <taxon>Fungi</taxon>
        <taxon>Fungi incertae sedis</taxon>
        <taxon>Mucoromycota</taxon>
        <taxon>Mucoromycotina</taxon>
        <taxon>Mucoromycetes</taxon>
        <taxon>Mucorales</taxon>
        <taxon>Mucorineae</taxon>
        <taxon>Rhizopodaceae</taxon>
        <taxon>Rhizopus</taxon>
    </lineage>
</organism>
<proteinExistence type="predicted"/>
<accession>A0A9P6YUE2</accession>
<sequence>MNEPNPFEQSFGTDTSAFEYIQHHRLGSDTSSYKSNVETVCSMDSNSSSNYSIGIKKKQRKRAPKKFKSEEERREFLERNRLAALKCRQRKKQWLSNLQERIEFLTQDNEQLELETNELRQEIINLKQLLLTHKDCPQYKQHPISY</sequence>
<dbReference type="GO" id="GO:0003677">
    <property type="term" value="F:DNA binding"/>
    <property type="evidence" value="ECO:0007669"/>
    <property type="project" value="UniProtKB-KW"/>
</dbReference>
<evidence type="ECO:0000313" key="10">
    <source>
        <dbReference type="Proteomes" id="UP000740926"/>
    </source>
</evidence>
<feature type="region of interest" description="Disordered" evidence="7">
    <location>
        <begin position="44"/>
        <end position="68"/>
    </location>
</feature>
<dbReference type="GO" id="GO:0005634">
    <property type="term" value="C:nucleus"/>
    <property type="evidence" value="ECO:0007669"/>
    <property type="project" value="UniProtKB-SubCell"/>
</dbReference>
<keyword evidence="3" id="KW-0238">DNA-binding</keyword>
<dbReference type="AlphaFoldDB" id="A0A9P6YUE2"/>